<name>A0AAD2CAW2_9STRA</name>
<evidence type="ECO:0000256" key="6">
    <source>
        <dbReference type="SAM" id="Phobius"/>
    </source>
</evidence>
<dbReference type="PANTHER" id="PTHR31394:SF1">
    <property type="entry name" value="TRANSMEMBRANE PROTEIN 199"/>
    <property type="match status" value="1"/>
</dbReference>
<gene>
    <name evidence="7" type="ORF">CYCCA115_LOCUS106</name>
</gene>
<evidence type="ECO:0000256" key="3">
    <source>
        <dbReference type="ARBA" id="ARBA00022824"/>
    </source>
</evidence>
<accession>A0AAD2CAW2</accession>
<evidence type="ECO:0000313" key="8">
    <source>
        <dbReference type="Proteomes" id="UP001295423"/>
    </source>
</evidence>
<dbReference type="PANTHER" id="PTHR31394">
    <property type="entry name" value="TRANSMEMBRANE PROTEIN 199"/>
    <property type="match status" value="1"/>
</dbReference>
<reference evidence="7" key="1">
    <citation type="submission" date="2023-08" db="EMBL/GenBank/DDBJ databases">
        <authorList>
            <person name="Audoor S."/>
            <person name="Bilcke G."/>
        </authorList>
    </citation>
    <scope>NUCLEOTIDE SEQUENCE</scope>
</reference>
<evidence type="ECO:0000256" key="1">
    <source>
        <dbReference type="ARBA" id="ARBA00004477"/>
    </source>
</evidence>
<keyword evidence="3" id="KW-0256">Endoplasmic reticulum</keyword>
<evidence type="ECO:0000256" key="4">
    <source>
        <dbReference type="ARBA" id="ARBA00022989"/>
    </source>
</evidence>
<dbReference type="Proteomes" id="UP001295423">
    <property type="component" value="Unassembled WGS sequence"/>
</dbReference>
<dbReference type="Pfam" id="PF11712">
    <property type="entry name" value="Vma12"/>
    <property type="match status" value="1"/>
</dbReference>
<comment type="caution">
    <text evidence="7">The sequence shown here is derived from an EMBL/GenBank/DDBJ whole genome shotgun (WGS) entry which is preliminary data.</text>
</comment>
<keyword evidence="5 6" id="KW-0472">Membrane</keyword>
<feature type="transmembrane region" description="Helical" evidence="6">
    <location>
        <begin position="166"/>
        <end position="189"/>
    </location>
</feature>
<keyword evidence="2 6" id="KW-0812">Transmembrane</keyword>
<evidence type="ECO:0000256" key="5">
    <source>
        <dbReference type="ARBA" id="ARBA00023136"/>
    </source>
</evidence>
<sequence length="273" mass="31025">MAVQHSIGPYKKNLEGVCITSKLKQLWSDCYENTSLTATSTTEGNASSSIHELQSEKEKAMRLVRKHGNPKQTRVKYVPFEILRALELLVEDGDQLENGLRGSSLYFTPPPQPQEETDEQRRYRLRIDRLKLRREETKYSKLTSNLQSKRNEDDITAKSMTYAASVGLNMIIAPLSFGCFMYFFAGGIFDYLWGDNASSRTPGGTDIKRVIVGVVSGVIMLFIEMILFVIRTHEFEVHQRRKQKKKGGVQPFGVYSKKISDPVALHGRPLKED</sequence>
<dbReference type="AlphaFoldDB" id="A0AAD2CAW2"/>
<dbReference type="GO" id="GO:0070072">
    <property type="term" value="P:vacuolar proton-transporting V-type ATPase complex assembly"/>
    <property type="evidence" value="ECO:0007669"/>
    <property type="project" value="InterPro"/>
</dbReference>
<dbReference type="InterPro" id="IPR021013">
    <property type="entry name" value="ATPase_Vma12"/>
</dbReference>
<feature type="transmembrane region" description="Helical" evidence="6">
    <location>
        <begin position="209"/>
        <end position="230"/>
    </location>
</feature>
<keyword evidence="8" id="KW-1185">Reference proteome</keyword>
<organism evidence="7 8">
    <name type="scientific">Cylindrotheca closterium</name>
    <dbReference type="NCBI Taxonomy" id="2856"/>
    <lineage>
        <taxon>Eukaryota</taxon>
        <taxon>Sar</taxon>
        <taxon>Stramenopiles</taxon>
        <taxon>Ochrophyta</taxon>
        <taxon>Bacillariophyta</taxon>
        <taxon>Bacillariophyceae</taxon>
        <taxon>Bacillariophycidae</taxon>
        <taxon>Bacillariales</taxon>
        <taxon>Bacillariaceae</taxon>
        <taxon>Cylindrotheca</taxon>
    </lineage>
</organism>
<proteinExistence type="predicted"/>
<dbReference type="GO" id="GO:0005789">
    <property type="term" value="C:endoplasmic reticulum membrane"/>
    <property type="evidence" value="ECO:0007669"/>
    <property type="project" value="UniProtKB-SubCell"/>
</dbReference>
<protein>
    <submittedName>
        <fullName evidence="7">Uncharacterized protein</fullName>
    </submittedName>
</protein>
<evidence type="ECO:0000256" key="2">
    <source>
        <dbReference type="ARBA" id="ARBA00022692"/>
    </source>
</evidence>
<dbReference type="EMBL" id="CAKOGP040000001">
    <property type="protein sequence ID" value="CAJ1892826.1"/>
    <property type="molecule type" value="Genomic_DNA"/>
</dbReference>
<comment type="subcellular location">
    <subcellularLocation>
        <location evidence="1">Endoplasmic reticulum membrane</location>
        <topology evidence="1">Multi-pass membrane protein</topology>
    </subcellularLocation>
</comment>
<keyword evidence="4 6" id="KW-1133">Transmembrane helix</keyword>
<evidence type="ECO:0000313" key="7">
    <source>
        <dbReference type="EMBL" id="CAJ1892826.1"/>
    </source>
</evidence>